<evidence type="ECO:0000313" key="3">
    <source>
        <dbReference type="Proteomes" id="UP000219285"/>
    </source>
</evidence>
<feature type="signal peptide" evidence="1">
    <location>
        <begin position="1"/>
        <end position="35"/>
    </location>
</feature>
<dbReference type="PROSITE" id="PS51257">
    <property type="entry name" value="PROKAR_LIPOPROTEIN"/>
    <property type="match status" value="1"/>
</dbReference>
<dbReference type="EMBL" id="CP052766">
    <property type="protein sequence ID" value="QJR82307.1"/>
    <property type="molecule type" value="Genomic_DNA"/>
</dbReference>
<evidence type="ECO:0000256" key="1">
    <source>
        <dbReference type="SAM" id="SignalP"/>
    </source>
</evidence>
<dbReference type="AlphaFoldDB" id="A0A6M4MH48"/>
<keyword evidence="1" id="KW-0732">Signal</keyword>
<dbReference type="OrthoDB" id="6336438at2"/>
<organism evidence="2 3">
    <name type="scientific">Alteromonas pelagimontana</name>
    <dbReference type="NCBI Taxonomy" id="1858656"/>
    <lineage>
        <taxon>Bacteria</taxon>
        <taxon>Pseudomonadati</taxon>
        <taxon>Pseudomonadota</taxon>
        <taxon>Gammaproteobacteria</taxon>
        <taxon>Alteromonadales</taxon>
        <taxon>Alteromonadaceae</taxon>
        <taxon>Alteromonas/Salinimonas group</taxon>
        <taxon>Alteromonas</taxon>
    </lineage>
</organism>
<name>A0A6M4MH48_9ALTE</name>
<proteinExistence type="predicted"/>
<evidence type="ECO:0000313" key="2">
    <source>
        <dbReference type="EMBL" id="QJR82307.1"/>
    </source>
</evidence>
<accession>A0A6M4MH48</accession>
<dbReference type="KEGG" id="apel:CA267_016900"/>
<evidence type="ECO:0008006" key="4">
    <source>
        <dbReference type="Google" id="ProtNLM"/>
    </source>
</evidence>
<feature type="chain" id="PRO_5026966850" description="DUF4136 domain-containing protein" evidence="1">
    <location>
        <begin position="36"/>
        <end position="188"/>
    </location>
</feature>
<dbReference type="RefSeq" id="WP_075609698.1">
    <property type="nucleotide sequence ID" value="NZ_CP052766.1"/>
</dbReference>
<gene>
    <name evidence="2" type="ORF">CA267_016900</name>
</gene>
<protein>
    <recommendedName>
        <fullName evidence="4">DUF4136 domain-containing protein</fullName>
    </recommendedName>
</protein>
<reference evidence="2 3" key="2">
    <citation type="submission" date="2020-04" db="EMBL/GenBank/DDBJ databases">
        <title>Complete genome sequence of Alteromonas pelagimontana 5.12T.</title>
        <authorList>
            <person name="Sinha R.K."/>
            <person name="Krishnan K.P."/>
            <person name="Kurian J.P."/>
        </authorList>
    </citation>
    <scope>NUCLEOTIDE SEQUENCE [LARGE SCALE GENOMIC DNA]</scope>
    <source>
        <strain evidence="2 3">5.12</strain>
    </source>
</reference>
<reference evidence="3" key="1">
    <citation type="submission" date="2014-12" db="EMBL/GenBank/DDBJ databases">
        <title>Complete genome sequence of a multi-drug resistant Klebsiella pneumoniae.</title>
        <authorList>
            <person name="Hua X."/>
            <person name="Chen Q."/>
            <person name="Li X."/>
            <person name="Feng Y."/>
            <person name="Ruan Z."/>
            <person name="Yu Y."/>
        </authorList>
    </citation>
    <scope>NUCLEOTIDE SEQUENCE [LARGE SCALE GENOMIC DNA]</scope>
    <source>
        <strain evidence="3">5.12</strain>
    </source>
</reference>
<dbReference type="NCBIfam" id="NF047637">
    <property type="entry name" value="lipo_CC0125"/>
    <property type="match status" value="1"/>
</dbReference>
<sequence>MKLLPSTARIPKCTLTVLMSGILMVAACSSLPSVAPTPYQSAKTFNGYGYSSVQLSDNEYRVMFKATDETPADKVQEYTLYRSAELAKERGYSWVAIVKTDVEKKGTIGKTVTRSRNEPKPPVMKDEQCTMSGCSEIVQPLNTGTEMSVETKPMNDIYYSVMVRMGANKVSTGNNAFAVDEILSTKPD</sequence>
<keyword evidence="3" id="KW-1185">Reference proteome</keyword>
<dbReference type="Proteomes" id="UP000219285">
    <property type="component" value="Chromosome"/>
</dbReference>